<dbReference type="GO" id="GO:0016020">
    <property type="term" value="C:membrane"/>
    <property type="evidence" value="ECO:0007669"/>
    <property type="project" value="UniProtKB-SubCell"/>
</dbReference>
<dbReference type="Gene3D" id="3.30.300.210">
    <property type="entry name" value="Nutrient germinant receptor protein C, domain 3"/>
    <property type="match status" value="1"/>
</dbReference>
<dbReference type="Pfam" id="PF05504">
    <property type="entry name" value="Spore_GerAC"/>
    <property type="match status" value="1"/>
</dbReference>
<evidence type="ECO:0000256" key="4">
    <source>
        <dbReference type="ARBA" id="ARBA00022729"/>
    </source>
</evidence>
<evidence type="ECO:0000256" key="2">
    <source>
        <dbReference type="ARBA" id="ARBA00007886"/>
    </source>
</evidence>
<dbReference type="InterPro" id="IPR046953">
    <property type="entry name" value="Spore_GerAC-like_C"/>
</dbReference>
<evidence type="ECO:0000256" key="3">
    <source>
        <dbReference type="ARBA" id="ARBA00022544"/>
    </source>
</evidence>
<dbReference type="RefSeq" id="WP_090718822.1">
    <property type="nucleotide sequence ID" value="NZ_FNDX01000047.1"/>
</dbReference>
<dbReference type="NCBIfam" id="TIGR02887">
    <property type="entry name" value="spore_ger_x_C"/>
    <property type="match status" value="1"/>
</dbReference>
<dbReference type="InterPro" id="IPR057336">
    <property type="entry name" value="GerAC_N"/>
</dbReference>
<feature type="domain" description="Spore germination GerAC-like C-terminal" evidence="8">
    <location>
        <begin position="215"/>
        <end position="376"/>
    </location>
</feature>
<dbReference type="GO" id="GO:0009847">
    <property type="term" value="P:spore germination"/>
    <property type="evidence" value="ECO:0007669"/>
    <property type="project" value="InterPro"/>
</dbReference>
<dbReference type="InterPro" id="IPR038501">
    <property type="entry name" value="Spore_GerAC_C_sf"/>
</dbReference>
<keyword evidence="7" id="KW-0449">Lipoprotein</keyword>
<comment type="similarity">
    <text evidence="2">Belongs to the GerABKC lipoprotein family.</text>
</comment>
<gene>
    <name evidence="10" type="ORF">SAMN05216192_14711</name>
</gene>
<proteinExistence type="inferred from homology"/>
<evidence type="ECO:0000256" key="6">
    <source>
        <dbReference type="ARBA" id="ARBA00023139"/>
    </source>
</evidence>
<keyword evidence="3" id="KW-0309">Germination</keyword>
<dbReference type="InterPro" id="IPR008844">
    <property type="entry name" value="Spore_GerAC-like"/>
</dbReference>
<comment type="subcellular location">
    <subcellularLocation>
        <location evidence="1">Membrane</location>
        <topology evidence="1">Lipid-anchor</topology>
    </subcellularLocation>
</comment>
<evidence type="ECO:0000256" key="5">
    <source>
        <dbReference type="ARBA" id="ARBA00023136"/>
    </source>
</evidence>
<dbReference type="STRING" id="1174501.SAMN05216192_14711"/>
<feature type="domain" description="Spore germination protein N-terminal" evidence="9">
    <location>
        <begin position="30"/>
        <end position="172"/>
    </location>
</feature>
<dbReference type="OrthoDB" id="9816067at2"/>
<keyword evidence="11" id="KW-1185">Reference proteome</keyword>
<dbReference type="Proteomes" id="UP000199050">
    <property type="component" value="Unassembled WGS sequence"/>
</dbReference>
<evidence type="ECO:0000259" key="9">
    <source>
        <dbReference type="Pfam" id="PF25198"/>
    </source>
</evidence>
<evidence type="ECO:0000256" key="7">
    <source>
        <dbReference type="ARBA" id="ARBA00023288"/>
    </source>
</evidence>
<keyword evidence="5" id="KW-0472">Membrane</keyword>
<accession>A0A1G9DAC9</accession>
<dbReference type="PANTHER" id="PTHR35789">
    <property type="entry name" value="SPORE GERMINATION PROTEIN B3"/>
    <property type="match status" value="1"/>
</dbReference>
<dbReference type="Pfam" id="PF25198">
    <property type="entry name" value="Spore_GerAC_N"/>
    <property type="match status" value="1"/>
</dbReference>
<evidence type="ECO:0000313" key="11">
    <source>
        <dbReference type="Proteomes" id="UP000199050"/>
    </source>
</evidence>
<keyword evidence="4" id="KW-0732">Signal</keyword>
<name>A0A1G9DAC9_9BACL</name>
<dbReference type="AlphaFoldDB" id="A0A1G9DAC9"/>
<reference evidence="11" key="1">
    <citation type="submission" date="2016-10" db="EMBL/GenBank/DDBJ databases">
        <authorList>
            <person name="Varghese N."/>
            <person name="Submissions S."/>
        </authorList>
    </citation>
    <scope>NUCLEOTIDE SEQUENCE [LARGE SCALE GENOMIC DNA]</scope>
    <source>
        <strain evidence="11">CGMCC 1.11012</strain>
    </source>
</reference>
<evidence type="ECO:0000313" key="10">
    <source>
        <dbReference type="EMBL" id="SDK60868.1"/>
    </source>
</evidence>
<keyword evidence="6" id="KW-0564">Palmitate</keyword>
<protein>
    <submittedName>
        <fullName evidence="10">Spore germination protein KC</fullName>
    </submittedName>
</protein>
<dbReference type="EMBL" id="FNDX01000047">
    <property type="protein sequence ID" value="SDK60868.1"/>
    <property type="molecule type" value="Genomic_DNA"/>
</dbReference>
<organism evidence="10 11">
    <name type="scientific">Paenibacillus typhae</name>
    <dbReference type="NCBI Taxonomy" id="1174501"/>
    <lineage>
        <taxon>Bacteria</taxon>
        <taxon>Bacillati</taxon>
        <taxon>Bacillota</taxon>
        <taxon>Bacilli</taxon>
        <taxon>Bacillales</taxon>
        <taxon>Paenibacillaceae</taxon>
        <taxon>Paenibacillus</taxon>
    </lineage>
</organism>
<dbReference type="PANTHER" id="PTHR35789:SF1">
    <property type="entry name" value="SPORE GERMINATION PROTEIN B3"/>
    <property type="match status" value="1"/>
</dbReference>
<evidence type="ECO:0000256" key="1">
    <source>
        <dbReference type="ARBA" id="ARBA00004635"/>
    </source>
</evidence>
<sequence length="382" mass="42659">MSGFPVYKRILPMLLLLVMQSLVLTGCWSRIEINDRLLVVAMFVDELEEGKVQLTLGYAKPNQIASGAGGESPGSSMPYATVKGEGRNISDAYRNIQTNISREIFWGQVKIIVLGEEYARTGLEPLLDFVNRKSSIPLKTYILVAKGKAEEISMFPTQIEKFPSEIFRELVARKKIVVGSVKHFMIAREYGRGMILAYLSPNPDKTQGNQIRVLGSALFQDNRMIGTMDVQKTRGAMWLRGNIKDAVITFPSPTDRGKISLLVTGAKSKLSLKLQDGKFLYSLKLSVESVIDSSDSSLALSDPDTLRELESMLGEEIESRIRQAFNASREAGSDAFQLGAHIAWNYPAEWKKVREDWSSVYKERARLDIESKAVIRLLGAQK</sequence>
<evidence type="ECO:0000259" key="8">
    <source>
        <dbReference type="Pfam" id="PF05504"/>
    </source>
</evidence>